<dbReference type="EMBL" id="QTTQ01000011">
    <property type="protein sequence ID" value="REE80356.1"/>
    <property type="molecule type" value="Genomic_DNA"/>
</dbReference>
<evidence type="ECO:0000313" key="3">
    <source>
        <dbReference type="Proteomes" id="UP000256429"/>
    </source>
</evidence>
<accession>A0A3D9RTA4</accession>
<dbReference type="SUPFAM" id="SSF88874">
    <property type="entry name" value="Receptor-binding domain of short tail fibre protein gp12"/>
    <property type="match status" value="1"/>
</dbReference>
<dbReference type="Proteomes" id="UP000256429">
    <property type="component" value="Unassembled WGS sequence"/>
</dbReference>
<dbReference type="Gene3D" id="3.90.1340.10">
    <property type="entry name" value="Phage tail collar domain"/>
    <property type="match status" value="1"/>
</dbReference>
<evidence type="ECO:0000259" key="1">
    <source>
        <dbReference type="Pfam" id="PF07484"/>
    </source>
</evidence>
<dbReference type="RefSeq" id="WP_115880727.1">
    <property type="nucleotide sequence ID" value="NZ_QTTQ01000011.1"/>
</dbReference>
<sequence>MSSPLLGSVIMFAGNFAPRGWAFCDGQLLAISQNTALFSILGTTYGGDGRTTFALPDLRGRAPIGSRTGPGLSPINLGQKSGTETNTLNTTQLPSHTHIAQGTTKVSNADGTTNNPDGKVLAVGKAVADRTTSYNANIYGDTANANMASNNVTVTVGSTGGNLPINNRPPFLAVNYIIALQGIFPSRN</sequence>
<reference evidence="2 3" key="1">
    <citation type="submission" date="2018-08" db="EMBL/GenBank/DDBJ databases">
        <title>Genomic Encyclopedia of Type Strains, Phase III (KMG-III): the genomes of soil and plant-associated and newly described type strains.</title>
        <authorList>
            <person name="Whitman W."/>
        </authorList>
    </citation>
    <scope>NUCLEOTIDE SEQUENCE [LARGE SCALE GENOMIC DNA]</scope>
    <source>
        <strain evidence="2 3">325-5</strain>
    </source>
</reference>
<gene>
    <name evidence="2" type="ORF">BX611_1998</name>
</gene>
<dbReference type="InterPro" id="IPR011083">
    <property type="entry name" value="Phage_tail_collar_dom"/>
</dbReference>
<name>A0A3D9RTA4_9FLAO</name>
<proteinExistence type="predicted"/>
<keyword evidence="3" id="KW-1185">Reference proteome</keyword>
<protein>
    <submittedName>
        <fullName evidence="2">Microcystin-dependent protein</fullName>
    </submittedName>
</protein>
<dbReference type="OrthoDB" id="9810174at2"/>
<dbReference type="InterPro" id="IPR037053">
    <property type="entry name" value="Phage_tail_collar_dom_sf"/>
</dbReference>
<evidence type="ECO:0000313" key="2">
    <source>
        <dbReference type="EMBL" id="REE80356.1"/>
    </source>
</evidence>
<dbReference type="AlphaFoldDB" id="A0A3D9RTA4"/>
<dbReference type="Pfam" id="PF07484">
    <property type="entry name" value="Collar"/>
    <property type="match status" value="1"/>
</dbReference>
<feature type="domain" description="Phage tail collar" evidence="1">
    <location>
        <begin position="7"/>
        <end position="63"/>
    </location>
</feature>
<comment type="caution">
    <text evidence="2">The sequence shown here is derived from an EMBL/GenBank/DDBJ whole genome shotgun (WGS) entry which is preliminary data.</text>
</comment>
<organism evidence="2 3">
    <name type="scientific">Lutibacter oceani</name>
    <dbReference type="NCBI Taxonomy" id="1853311"/>
    <lineage>
        <taxon>Bacteria</taxon>
        <taxon>Pseudomonadati</taxon>
        <taxon>Bacteroidota</taxon>
        <taxon>Flavobacteriia</taxon>
        <taxon>Flavobacteriales</taxon>
        <taxon>Flavobacteriaceae</taxon>
        <taxon>Lutibacter</taxon>
    </lineage>
</organism>